<keyword evidence="1" id="KW-0472">Membrane</keyword>
<comment type="caution">
    <text evidence="2">The sequence shown here is derived from an EMBL/GenBank/DDBJ whole genome shotgun (WGS) entry which is preliminary data.</text>
</comment>
<feature type="transmembrane region" description="Helical" evidence="1">
    <location>
        <begin position="142"/>
        <end position="161"/>
    </location>
</feature>
<proteinExistence type="predicted"/>
<dbReference type="EMBL" id="JAACNH010000009">
    <property type="protein sequence ID" value="KAG8432148.1"/>
    <property type="molecule type" value="Genomic_DNA"/>
</dbReference>
<dbReference type="Proteomes" id="UP000812440">
    <property type="component" value="Chromosome 9"/>
</dbReference>
<evidence type="ECO:0000313" key="3">
    <source>
        <dbReference type="Proteomes" id="UP000812440"/>
    </source>
</evidence>
<keyword evidence="1" id="KW-0812">Transmembrane</keyword>
<reference evidence="2" key="1">
    <citation type="thesis" date="2020" institute="ProQuest LLC" country="789 East Eisenhower Parkway, Ann Arbor, MI, USA">
        <title>Comparative Genomics and Chromosome Evolution.</title>
        <authorList>
            <person name="Mudd A.B."/>
        </authorList>
    </citation>
    <scope>NUCLEOTIDE SEQUENCE</scope>
    <source>
        <strain evidence="2">Female2</strain>
        <tissue evidence="2">Blood</tissue>
    </source>
</reference>
<gene>
    <name evidence="2" type="ORF">GDO86_016690</name>
</gene>
<sequence>MSDRSSSKWDDRTWWKTSFDRAGPLWTCRTWGFCRKRQSFLLANQSEVSNDRGWTEEALVYFENITYCAQWKPLRAKICSVPSAQNSDCFQVLLFDPSTYPNLDIRQKLLTCGFAVERHDSPIQEDRDGSCIQQLLRPVTAFLFLLYVPSLVPASLFQLPVPAFLFRSSSASLRSRVSQLPLFHFLFSFLFLLPLCRLPVQLSLCSSSSLVPSFAFPAFLVLSFPVPFLLSLFPLHPCSSFPGSSFLVPAFLFSFRVQARQPLAPHAPYTERS</sequence>
<dbReference type="Gene3D" id="2.40.50.90">
    <property type="match status" value="1"/>
</dbReference>
<dbReference type="OrthoDB" id="9995375at2759"/>
<feature type="transmembrane region" description="Helical" evidence="1">
    <location>
        <begin position="181"/>
        <end position="198"/>
    </location>
</feature>
<feature type="transmembrane region" description="Helical" evidence="1">
    <location>
        <begin position="239"/>
        <end position="257"/>
    </location>
</feature>
<keyword evidence="1" id="KW-1133">Transmembrane helix</keyword>
<dbReference type="AlphaFoldDB" id="A0A8T2IMQ5"/>
<accession>A0A8T2IMQ5</accession>
<keyword evidence="3" id="KW-1185">Reference proteome</keyword>
<organism evidence="2 3">
    <name type="scientific">Hymenochirus boettgeri</name>
    <name type="common">Congo dwarf clawed frog</name>
    <dbReference type="NCBI Taxonomy" id="247094"/>
    <lineage>
        <taxon>Eukaryota</taxon>
        <taxon>Metazoa</taxon>
        <taxon>Chordata</taxon>
        <taxon>Craniata</taxon>
        <taxon>Vertebrata</taxon>
        <taxon>Euteleostomi</taxon>
        <taxon>Amphibia</taxon>
        <taxon>Batrachia</taxon>
        <taxon>Anura</taxon>
        <taxon>Pipoidea</taxon>
        <taxon>Pipidae</taxon>
        <taxon>Pipinae</taxon>
        <taxon>Hymenochirus</taxon>
    </lineage>
</organism>
<evidence type="ECO:0000313" key="2">
    <source>
        <dbReference type="EMBL" id="KAG8432148.1"/>
    </source>
</evidence>
<feature type="transmembrane region" description="Helical" evidence="1">
    <location>
        <begin position="210"/>
        <end position="233"/>
    </location>
</feature>
<dbReference type="InterPro" id="IPR035437">
    <property type="entry name" value="SNase_OB-fold_sf"/>
</dbReference>
<evidence type="ECO:0000256" key="1">
    <source>
        <dbReference type="SAM" id="Phobius"/>
    </source>
</evidence>
<protein>
    <submittedName>
        <fullName evidence="2">Uncharacterized protein</fullName>
    </submittedName>
</protein>
<name>A0A8T2IMQ5_9PIPI</name>